<organism evidence="2 3">
    <name type="scientific">Elysia marginata</name>
    <dbReference type="NCBI Taxonomy" id="1093978"/>
    <lineage>
        <taxon>Eukaryota</taxon>
        <taxon>Metazoa</taxon>
        <taxon>Spiralia</taxon>
        <taxon>Lophotrochozoa</taxon>
        <taxon>Mollusca</taxon>
        <taxon>Gastropoda</taxon>
        <taxon>Heterobranchia</taxon>
        <taxon>Euthyneura</taxon>
        <taxon>Panpulmonata</taxon>
        <taxon>Sacoglossa</taxon>
        <taxon>Placobranchoidea</taxon>
        <taxon>Plakobranchidae</taxon>
        <taxon>Elysia</taxon>
    </lineage>
</organism>
<proteinExistence type="predicted"/>
<sequence>MDHGVGGGNIQGTERGKGKDCRPSGSAAVEKRGSNAGCAKTIALAKTVAHCRRGGGMDGTSCLFQFLPLPLLPSALATLFVCVTSLARSLSLPAVCQYNLHDV</sequence>
<evidence type="ECO:0000256" key="1">
    <source>
        <dbReference type="SAM" id="MobiDB-lite"/>
    </source>
</evidence>
<comment type="caution">
    <text evidence="2">The sequence shown here is derived from an EMBL/GenBank/DDBJ whole genome shotgun (WGS) entry which is preliminary data.</text>
</comment>
<feature type="region of interest" description="Disordered" evidence="1">
    <location>
        <begin position="1"/>
        <end position="34"/>
    </location>
</feature>
<feature type="compositionally biased region" description="Gly residues" evidence="1">
    <location>
        <begin position="1"/>
        <end position="10"/>
    </location>
</feature>
<name>A0AAV4GH95_9GAST</name>
<gene>
    <name evidence="2" type="ORF">ElyMa_002417900</name>
</gene>
<evidence type="ECO:0000313" key="3">
    <source>
        <dbReference type="Proteomes" id="UP000762676"/>
    </source>
</evidence>
<dbReference type="Proteomes" id="UP000762676">
    <property type="component" value="Unassembled WGS sequence"/>
</dbReference>
<accession>A0AAV4GH95</accession>
<reference evidence="2 3" key="1">
    <citation type="journal article" date="2021" name="Elife">
        <title>Chloroplast acquisition without the gene transfer in kleptoplastic sea slugs, Plakobranchus ocellatus.</title>
        <authorList>
            <person name="Maeda T."/>
            <person name="Takahashi S."/>
            <person name="Yoshida T."/>
            <person name="Shimamura S."/>
            <person name="Takaki Y."/>
            <person name="Nagai Y."/>
            <person name="Toyoda A."/>
            <person name="Suzuki Y."/>
            <person name="Arimoto A."/>
            <person name="Ishii H."/>
            <person name="Satoh N."/>
            <person name="Nishiyama T."/>
            <person name="Hasebe M."/>
            <person name="Maruyama T."/>
            <person name="Minagawa J."/>
            <person name="Obokata J."/>
            <person name="Shigenobu S."/>
        </authorList>
    </citation>
    <scope>NUCLEOTIDE SEQUENCE [LARGE SCALE GENOMIC DNA]</scope>
</reference>
<dbReference type="EMBL" id="BMAT01004951">
    <property type="protein sequence ID" value="GFR84460.1"/>
    <property type="molecule type" value="Genomic_DNA"/>
</dbReference>
<keyword evidence="3" id="KW-1185">Reference proteome</keyword>
<evidence type="ECO:0000313" key="2">
    <source>
        <dbReference type="EMBL" id="GFR84460.1"/>
    </source>
</evidence>
<protein>
    <submittedName>
        <fullName evidence="2">Uncharacterized protein</fullName>
    </submittedName>
</protein>
<dbReference type="AlphaFoldDB" id="A0AAV4GH95"/>